<dbReference type="InterPro" id="IPR000873">
    <property type="entry name" value="AMP-dep_synth/lig_dom"/>
</dbReference>
<evidence type="ECO:0000259" key="4">
    <source>
        <dbReference type="Pfam" id="PF00501"/>
    </source>
</evidence>
<comment type="catalytic activity">
    <reaction evidence="3">
        <text>a long-chain fatty acid + ATP + CoA = a long-chain fatty acyl-CoA + AMP + diphosphate</text>
        <dbReference type="Rhea" id="RHEA:15421"/>
        <dbReference type="ChEBI" id="CHEBI:30616"/>
        <dbReference type="ChEBI" id="CHEBI:33019"/>
        <dbReference type="ChEBI" id="CHEBI:57287"/>
        <dbReference type="ChEBI" id="CHEBI:57560"/>
        <dbReference type="ChEBI" id="CHEBI:83139"/>
        <dbReference type="ChEBI" id="CHEBI:456215"/>
        <dbReference type="EC" id="6.2.1.3"/>
    </reaction>
    <physiologicalReaction direction="left-to-right" evidence="3">
        <dbReference type="Rhea" id="RHEA:15422"/>
    </physiologicalReaction>
</comment>
<dbReference type="InterPro" id="IPR020845">
    <property type="entry name" value="AMP-binding_CS"/>
</dbReference>
<dbReference type="SUPFAM" id="SSF56801">
    <property type="entry name" value="Acetyl-CoA synthetase-like"/>
    <property type="match status" value="1"/>
</dbReference>
<dbReference type="GO" id="GO:0016020">
    <property type="term" value="C:membrane"/>
    <property type="evidence" value="ECO:0007669"/>
    <property type="project" value="TreeGrafter"/>
</dbReference>
<sequence>MKKCVNIYTEGGKLIAKGTGCYPPRKVSDLKELIRESAKKYGNSPAFKFKDKNGNIVSKSYIDFERDINNLGTALISIGLKDKRIAIIGENRYEWGVAYYSIINGTGVAVPMDKYLPPVEIENLIERGKVEAIFYSPTYHEAMVGISKNNTRIKYYICMEDIDRNTDEKFLSLPNLIKTGQQLVDNNDMSFIECPVDREKMSILLFTSGTTSLAKGVMLSHANIAANITSISCSIKVYPNDVHLSLLPLHHTFENTIGLGFMVHSGVTVAFSDGIKHVAQNLQEYGVSVLVAVPAIIEAMYRKLQSGIEKSGKAKSINILIKLSEALRSVGIDLRRKFFKSIFDKIGPRLRLVISGAAPLDIDIITGFDKLGLKILQGYGLTEASPVVSTNNDFVNKPGTIGPPLYDIEVAIDNPDENGMGEILVRGKNIMLGYYEDPNTTREVLDENGWLRTGDLGSIDEDGVIKISGRAKSMIVFTNGKKAFPEEYEVLLNDIPYVKESFAWGNRAPDGDIQVCAKLVVDMDALKSAKNSIPSDEELASMFGEAIKNINNNLPKYKIIRYFVMSKEDLIKTTTLKIKRPLELEKIKNALDKANTDMRKANGKFIEKL</sequence>
<dbReference type="Gene3D" id="3.40.50.12780">
    <property type="entry name" value="N-terminal domain of ligase-like"/>
    <property type="match status" value="1"/>
</dbReference>
<accession>G8LXH6</accession>
<dbReference type="eggNOG" id="COG1022">
    <property type="taxonomic scope" value="Bacteria"/>
</dbReference>
<organism evidence="5 6">
    <name type="scientific">Acetivibrio clariflavus (strain DSM 19732 / NBRC 101661 / EBR45)</name>
    <name type="common">Clostridium clariflavum</name>
    <dbReference type="NCBI Taxonomy" id="720554"/>
    <lineage>
        <taxon>Bacteria</taxon>
        <taxon>Bacillati</taxon>
        <taxon>Bacillota</taxon>
        <taxon>Clostridia</taxon>
        <taxon>Eubacteriales</taxon>
        <taxon>Oscillospiraceae</taxon>
        <taxon>Acetivibrio</taxon>
    </lineage>
</organism>
<dbReference type="EMBL" id="CP003065">
    <property type="protein sequence ID" value="AEV69894.1"/>
    <property type="molecule type" value="Genomic_DNA"/>
</dbReference>
<dbReference type="PROSITE" id="PS00455">
    <property type="entry name" value="AMP_BINDING"/>
    <property type="match status" value="1"/>
</dbReference>
<dbReference type="GO" id="GO:0005524">
    <property type="term" value="F:ATP binding"/>
    <property type="evidence" value="ECO:0007669"/>
    <property type="project" value="UniProtKB-KW"/>
</dbReference>
<dbReference type="AlphaFoldDB" id="G8LXH6"/>
<evidence type="ECO:0000256" key="1">
    <source>
        <dbReference type="ARBA" id="ARBA00022741"/>
    </source>
</evidence>
<dbReference type="Pfam" id="PF00501">
    <property type="entry name" value="AMP-binding"/>
    <property type="match status" value="1"/>
</dbReference>
<reference evidence="6" key="1">
    <citation type="submission" date="2011-12" db="EMBL/GenBank/DDBJ databases">
        <title>Complete sequence of Clostridium clariflavum DSM 19732.</title>
        <authorList>
            <consortium name="US DOE Joint Genome Institute"/>
            <person name="Lucas S."/>
            <person name="Han J."/>
            <person name="Lapidus A."/>
            <person name="Cheng J.-F."/>
            <person name="Goodwin L."/>
            <person name="Pitluck S."/>
            <person name="Peters L."/>
            <person name="Teshima H."/>
            <person name="Detter J.C."/>
            <person name="Han C."/>
            <person name="Tapia R."/>
            <person name="Land M."/>
            <person name="Hauser L."/>
            <person name="Kyrpides N."/>
            <person name="Ivanova N."/>
            <person name="Pagani I."/>
            <person name="Kitzmiller T."/>
            <person name="Lynd L."/>
            <person name="Izquierdo J."/>
            <person name="Woyke T."/>
        </authorList>
    </citation>
    <scope>NUCLEOTIDE SEQUENCE [LARGE SCALE GENOMIC DNA]</scope>
    <source>
        <strain evidence="6">DSM 19732 / NBRC 101661 / EBR45</strain>
    </source>
</reference>
<dbReference type="GO" id="GO:0004467">
    <property type="term" value="F:long-chain fatty acid-CoA ligase activity"/>
    <property type="evidence" value="ECO:0007669"/>
    <property type="project" value="UniProtKB-EC"/>
</dbReference>
<dbReference type="Proteomes" id="UP000005435">
    <property type="component" value="Chromosome"/>
</dbReference>
<keyword evidence="6" id="KW-1185">Reference proteome</keyword>
<dbReference type="HOGENOM" id="CLU_000022_59_9_9"/>
<dbReference type="PANTHER" id="PTHR43272:SF33">
    <property type="entry name" value="AMP-BINDING DOMAIN-CONTAINING PROTEIN-RELATED"/>
    <property type="match status" value="1"/>
</dbReference>
<dbReference type="InterPro" id="IPR045851">
    <property type="entry name" value="AMP-bd_C_sf"/>
</dbReference>
<dbReference type="InterPro" id="IPR042099">
    <property type="entry name" value="ANL_N_sf"/>
</dbReference>
<dbReference type="Gene3D" id="3.30.300.30">
    <property type="match status" value="1"/>
</dbReference>
<evidence type="ECO:0000313" key="5">
    <source>
        <dbReference type="EMBL" id="AEV69894.1"/>
    </source>
</evidence>
<dbReference type="KEGG" id="ccl:Clocl_3396"/>
<protein>
    <submittedName>
        <fullName evidence="5">AMP-forming long-chain acyl-CoA synthetase</fullName>
    </submittedName>
</protein>
<dbReference type="RefSeq" id="WP_014256424.1">
    <property type="nucleotide sequence ID" value="NC_016627.1"/>
</dbReference>
<evidence type="ECO:0000313" key="6">
    <source>
        <dbReference type="Proteomes" id="UP000005435"/>
    </source>
</evidence>
<dbReference type="STRING" id="720554.Clocl_3396"/>
<keyword evidence="2" id="KW-0067">ATP-binding</keyword>
<reference evidence="5 6" key="2">
    <citation type="journal article" date="2012" name="Stand. Genomic Sci.">
        <title>Complete Genome Sequence of Clostridium clariflavum DSM 19732.</title>
        <authorList>
            <person name="Izquierdo J.A."/>
            <person name="Goodwin L."/>
            <person name="Davenport K.W."/>
            <person name="Teshima H."/>
            <person name="Bruce D."/>
            <person name="Detter C."/>
            <person name="Tapia R."/>
            <person name="Han S."/>
            <person name="Land M."/>
            <person name="Hauser L."/>
            <person name="Jeffries C.D."/>
            <person name="Han J."/>
            <person name="Pitluck S."/>
            <person name="Nolan M."/>
            <person name="Chen A."/>
            <person name="Huntemann M."/>
            <person name="Mavromatis K."/>
            <person name="Mikhailova N."/>
            <person name="Liolios K."/>
            <person name="Woyke T."/>
            <person name="Lynd L.R."/>
        </authorList>
    </citation>
    <scope>NUCLEOTIDE SEQUENCE [LARGE SCALE GENOMIC DNA]</scope>
    <source>
        <strain evidence="6">DSM 19732 / NBRC 101661 / EBR45</strain>
    </source>
</reference>
<gene>
    <name evidence="5" type="ordered locus">Clocl_3396</name>
</gene>
<dbReference type="PANTHER" id="PTHR43272">
    <property type="entry name" value="LONG-CHAIN-FATTY-ACID--COA LIGASE"/>
    <property type="match status" value="1"/>
</dbReference>
<feature type="domain" description="AMP-dependent synthetase/ligase" evidence="4">
    <location>
        <begin position="35"/>
        <end position="435"/>
    </location>
</feature>
<keyword evidence="1" id="KW-0547">Nucleotide-binding</keyword>
<evidence type="ECO:0000256" key="3">
    <source>
        <dbReference type="ARBA" id="ARBA00024484"/>
    </source>
</evidence>
<name>G8LXH6_ACECE</name>
<proteinExistence type="predicted"/>
<evidence type="ECO:0000256" key="2">
    <source>
        <dbReference type="ARBA" id="ARBA00022840"/>
    </source>
</evidence>